<feature type="compositionally biased region" description="Basic and acidic residues" evidence="1">
    <location>
        <begin position="225"/>
        <end position="240"/>
    </location>
</feature>
<evidence type="ECO:0000256" key="1">
    <source>
        <dbReference type="SAM" id="MobiDB-lite"/>
    </source>
</evidence>
<proteinExistence type="predicted"/>
<protein>
    <submittedName>
        <fullName evidence="2">Uncharacterized protein</fullName>
    </submittedName>
</protein>
<organism evidence="2 3">
    <name type="scientific">Anopheles maculatus</name>
    <dbReference type="NCBI Taxonomy" id="74869"/>
    <lineage>
        <taxon>Eukaryota</taxon>
        <taxon>Metazoa</taxon>
        <taxon>Ecdysozoa</taxon>
        <taxon>Arthropoda</taxon>
        <taxon>Hexapoda</taxon>
        <taxon>Insecta</taxon>
        <taxon>Pterygota</taxon>
        <taxon>Neoptera</taxon>
        <taxon>Endopterygota</taxon>
        <taxon>Diptera</taxon>
        <taxon>Nematocera</taxon>
        <taxon>Culicoidea</taxon>
        <taxon>Culicidae</taxon>
        <taxon>Anophelinae</taxon>
        <taxon>Anopheles</taxon>
        <taxon>Anopheles maculatus group</taxon>
    </lineage>
</organism>
<keyword evidence="3" id="KW-1185">Reference proteome</keyword>
<name>A0A182SSH6_9DIPT</name>
<dbReference type="AlphaFoldDB" id="A0A182SSH6"/>
<evidence type="ECO:0000313" key="3">
    <source>
        <dbReference type="Proteomes" id="UP000075901"/>
    </source>
</evidence>
<dbReference type="VEuPathDB" id="VectorBase:AMAM012512"/>
<reference evidence="2" key="2">
    <citation type="submission" date="2020-05" db="UniProtKB">
        <authorList>
            <consortium name="EnsemblMetazoa"/>
        </authorList>
    </citation>
    <scope>IDENTIFICATION</scope>
    <source>
        <strain evidence="2">maculatus3</strain>
    </source>
</reference>
<feature type="region of interest" description="Disordered" evidence="1">
    <location>
        <begin position="182"/>
        <end position="256"/>
    </location>
</feature>
<feature type="compositionally biased region" description="Polar residues" evidence="1">
    <location>
        <begin position="192"/>
        <end position="206"/>
    </location>
</feature>
<reference evidence="3" key="1">
    <citation type="submission" date="2013-09" db="EMBL/GenBank/DDBJ databases">
        <title>The Genome Sequence of Anopheles maculatus species B.</title>
        <authorList>
            <consortium name="The Broad Institute Genomics Platform"/>
            <person name="Neafsey D.E."/>
            <person name="Besansky N."/>
            <person name="Howell P."/>
            <person name="Walton C."/>
            <person name="Young S.K."/>
            <person name="Zeng Q."/>
            <person name="Gargeya S."/>
            <person name="Fitzgerald M."/>
            <person name="Haas B."/>
            <person name="Abouelleil A."/>
            <person name="Allen A.W."/>
            <person name="Alvarado L."/>
            <person name="Arachchi H.M."/>
            <person name="Berlin A.M."/>
            <person name="Chapman S.B."/>
            <person name="Gainer-Dewar J."/>
            <person name="Goldberg J."/>
            <person name="Griggs A."/>
            <person name="Gujja S."/>
            <person name="Hansen M."/>
            <person name="Howarth C."/>
            <person name="Imamovic A."/>
            <person name="Ireland A."/>
            <person name="Larimer J."/>
            <person name="McCowan C."/>
            <person name="Murphy C."/>
            <person name="Pearson M."/>
            <person name="Poon T.W."/>
            <person name="Priest M."/>
            <person name="Roberts A."/>
            <person name="Saif S."/>
            <person name="Shea T."/>
            <person name="Sisk P."/>
            <person name="Sykes S."/>
            <person name="Wortman J."/>
            <person name="Nusbaum C."/>
            <person name="Birren B."/>
        </authorList>
    </citation>
    <scope>NUCLEOTIDE SEQUENCE [LARGE SCALE GENOMIC DNA]</scope>
    <source>
        <strain evidence="3">maculatus3</strain>
    </source>
</reference>
<dbReference type="EnsemblMetazoa" id="AMAM012512-RA">
    <property type="protein sequence ID" value="AMAM012512-PA"/>
    <property type="gene ID" value="AMAM012512"/>
</dbReference>
<evidence type="ECO:0000313" key="2">
    <source>
        <dbReference type="EnsemblMetazoa" id="AMAM012512-PA"/>
    </source>
</evidence>
<accession>A0A182SSH6</accession>
<dbReference type="Proteomes" id="UP000075901">
    <property type="component" value="Unassembled WGS sequence"/>
</dbReference>
<sequence>MTTQRSPTIARGVQEKFKREFRKRYPFKRDQTYNHNHESDKTSSIFTRVSSIRSTYATSSIRNKLSTNRYSASKQFKFPPPNHQFHHPPASAHLHELSFGTSRKGPVNFDGTVTTTFAQNHPISWDQKLEHHRLVEHDKLIASSIDRLDHQLACSSTVPNSEDHQLRTAEPTQLALSRTEVNDVGMGRTARQRNGTARDTISSNYSDRMALKHPHPDSGGESGDGEPKPGQRSSEERDSGGHLYCNDLEELGPYFD</sequence>